<comment type="caution">
    <text evidence="2">The sequence shown here is derived from an EMBL/GenBank/DDBJ whole genome shotgun (WGS) entry which is preliminary data.</text>
</comment>
<keyword evidence="3" id="KW-1185">Reference proteome</keyword>
<dbReference type="EMBL" id="JAPWDV010000003">
    <property type="protein sequence ID" value="KAJ6217919.1"/>
    <property type="molecule type" value="Genomic_DNA"/>
</dbReference>
<keyword evidence="1" id="KW-0812">Transmembrane</keyword>
<dbReference type="Proteomes" id="UP001142055">
    <property type="component" value="Chromosome 3"/>
</dbReference>
<name>A0A9Q0M2P7_BLOTA</name>
<keyword evidence="1" id="KW-1133">Transmembrane helix</keyword>
<feature type="transmembrane region" description="Helical" evidence="1">
    <location>
        <begin position="12"/>
        <end position="34"/>
    </location>
</feature>
<organism evidence="2 3">
    <name type="scientific">Blomia tropicalis</name>
    <name type="common">Mite</name>
    <dbReference type="NCBI Taxonomy" id="40697"/>
    <lineage>
        <taxon>Eukaryota</taxon>
        <taxon>Metazoa</taxon>
        <taxon>Ecdysozoa</taxon>
        <taxon>Arthropoda</taxon>
        <taxon>Chelicerata</taxon>
        <taxon>Arachnida</taxon>
        <taxon>Acari</taxon>
        <taxon>Acariformes</taxon>
        <taxon>Sarcoptiformes</taxon>
        <taxon>Astigmata</taxon>
        <taxon>Glycyphagoidea</taxon>
        <taxon>Echimyopodidae</taxon>
        <taxon>Blomia</taxon>
    </lineage>
</organism>
<evidence type="ECO:0000313" key="2">
    <source>
        <dbReference type="EMBL" id="KAJ6217919.1"/>
    </source>
</evidence>
<reference evidence="2" key="1">
    <citation type="submission" date="2022-12" db="EMBL/GenBank/DDBJ databases">
        <title>Genome assemblies of Blomia tropicalis.</title>
        <authorList>
            <person name="Cui Y."/>
        </authorList>
    </citation>
    <scope>NUCLEOTIDE SEQUENCE</scope>
    <source>
        <tissue evidence="2">Adult mites</tissue>
    </source>
</reference>
<dbReference type="AlphaFoldDB" id="A0A9Q0M2P7"/>
<sequence>MLGPRNLTRLMILLMVIMISAESFLMVEAAFEMACMEKCFKTRRCKKYGQITMDVDCDRQCKKKCYKIRFYMDASRMIHMLLIIETSLRNENEIDWLRTCAHVWSRSNED</sequence>
<evidence type="ECO:0000313" key="3">
    <source>
        <dbReference type="Proteomes" id="UP001142055"/>
    </source>
</evidence>
<evidence type="ECO:0000256" key="1">
    <source>
        <dbReference type="SAM" id="Phobius"/>
    </source>
</evidence>
<accession>A0A9Q0M2P7</accession>
<protein>
    <submittedName>
        <fullName evidence="2">Uncharacterized protein</fullName>
    </submittedName>
</protein>
<proteinExistence type="predicted"/>
<keyword evidence="1" id="KW-0472">Membrane</keyword>
<gene>
    <name evidence="2" type="ORF">RDWZM_009076</name>
</gene>